<name>A0A1D6GCB7_MAIZE</name>
<proteinExistence type="predicted"/>
<organism evidence="1">
    <name type="scientific">Zea mays</name>
    <name type="common">Maize</name>
    <dbReference type="NCBI Taxonomy" id="4577"/>
    <lineage>
        <taxon>Eukaryota</taxon>
        <taxon>Viridiplantae</taxon>
        <taxon>Streptophyta</taxon>
        <taxon>Embryophyta</taxon>
        <taxon>Tracheophyta</taxon>
        <taxon>Spermatophyta</taxon>
        <taxon>Magnoliopsida</taxon>
        <taxon>Liliopsida</taxon>
        <taxon>Poales</taxon>
        <taxon>Poaceae</taxon>
        <taxon>PACMAD clade</taxon>
        <taxon>Panicoideae</taxon>
        <taxon>Andropogonodae</taxon>
        <taxon>Andropogoneae</taxon>
        <taxon>Tripsacinae</taxon>
        <taxon>Zea</taxon>
    </lineage>
</organism>
<accession>A0A1D6GCB7</accession>
<dbReference type="EMBL" id="CM000784">
    <property type="protein sequence ID" value="AQL00675.1"/>
    <property type="molecule type" value="Genomic_DNA"/>
</dbReference>
<reference evidence="1" key="1">
    <citation type="submission" date="2015-12" db="EMBL/GenBank/DDBJ databases">
        <title>Update maize B73 reference genome by single molecule sequencing technologies.</title>
        <authorList>
            <consortium name="Maize Genome Sequencing Project"/>
            <person name="Ware D."/>
        </authorList>
    </citation>
    <scope>NUCLEOTIDE SEQUENCE</scope>
    <source>
        <tissue evidence="1">Seedling</tissue>
    </source>
</reference>
<gene>
    <name evidence="1" type="ORF">ZEAMMB73_Zm00001d012768</name>
</gene>
<protein>
    <submittedName>
        <fullName evidence="1">Uncharacterized protein</fullName>
    </submittedName>
</protein>
<sequence length="55" mass="6382">MRDALEAIKASIPSLGITLFLSYQRTISFIRPGPNDEQEWLFVTNRMTTKFCNFL</sequence>
<dbReference type="AlphaFoldDB" id="A0A1D6GCB7"/>
<evidence type="ECO:0000313" key="1">
    <source>
        <dbReference type="EMBL" id="AQL00675.1"/>
    </source>
</evidence>